<dbReference type="SUPFAM" id="SSF48498">
    <property type="entry name" value="Tetracyclin repressor-like, C-terminal domain"/>
    <property type="match status" value="1"/>
</dbReference>
<dbReference type="Gene3D" id="1.10.357.10">
    <property type="entry name" value="Tetracycline Repressor, domain 2"/>
    <property type="match status" value="1"/>
</dbReference>
<keyword evidence="3" id="KW-0804">Transcription</keyword>
<dbReference type="EMBL" id="FNDN01000017">
    <property type="protein sequence ID" value="SDJ12908.1"/>
    <property type="molecule type" value="Genomic_DNA"/>
</dbReference>
<dbReference type="Proteomes" id="UP000183263">
    <property type="component" value="Unassembled WGS sequence"/>
</dbReference>
<name>A0A1G8R7I4_9NOCA</name>
<gene>
    <name evidence="4" type="ORF">SAMN05444695_11731</name>
</gene>
<evidence type="ECO:0000256" key="2">
    <source>
        <dbReference type="ARBA" id="ARBA00023125"/>
    </source>
</evidence>
<evidence type="ECO:0000256" key="3">
    <source>
        <dbReference type="ARBA" id="ARBA00023163"/>
    </source>
</evidence>
<reference evidence="4 5" key="1">
    <citation type="submission" date="2016-10" db="EMBL/GenBank/DDBJ databases">
        <authorList>
            <person name="de Groot N.N."/>
        </authorList>
    </citation>
    <scope>NUCLEOTIDE SEQUENCE [LARGE SCALE GENOMIC DNA]</scope>
    <source>
        <strain evidence="4 5">DSM 44892</strain>
    </source>
</reference>
<dbReference type="Gene3D" id="1.10.10.60">
    <property type="entry name" value="Homeodomain-like"/>
    <property type="match status" value="1"/>
</dbReference>
<keyword evidence="2 4" id="KW-0238">DNA-binding</keyword>
<proteinExistence type="predicted"/>
<dbReference type="GO" id="GO:0003700">
    <property type="term" value="F:DNA-binding transcription factor activity"/>
    <property type="evidence" value="ECO:0007669"/>
    <property type="project" value="TreeGrafter"/>
</dbReference>
<dbReference type="InterPro" id="IPR001647">
    <property type="entry name" value="HTH_TetR"/>
</dbReference>
<dbReference type="OrthoDB" id="5181477at2"/>
<dbReference type="AlphaFoldDB" id="A0A1G8R7I4"/>
<evidence type="ECO:0000256" key="1">
    <source>
        <dbReference type="ARBA" id="ARBA00023015"/>
    </source>
</evidence>
<keyword evidence="5" id="KW-1185">Reference proteome</keyword>
<dbReference type="PROSITE" id="PS50977">
    <property type="entry name" value="HTH_TETR_2"/>
    <property type="match status" value="1"/>
</dbReference>
<dbReference type="InterPro" id="IPR050109">
    <property type="entry name" value="HTH-type_TetR-like_transc_reg"/>
</dbReference>
<sequence length="193" mass="20954">MTRVVGKRAARRAELFDQLVGLFLDEGFAHLTLDDVAARLRCSKSTLYTLAESKDDLVRAATVHFFRRAADEVEEALARVDSGAGDRVTAYLEAVGDQLAPASARFMEDLARMPGARGVYEQNTAIAAERVRTLIAEGVGAGEFRSVSAEFVADVVASTMVRIQQRDVARATGFDDAQAYRELAALVTRGIAR</sequence>
<organism evidence="4 5">
    <name type="scientific">Rhodococcus triatomae</name>
    <dbReference type="NCBI Taxonomy" id="300028"/>
    <lineage>
        <taxon>Bacteria</taxon>
        <taxon>Bacillati</taxon>
        <taxon>Actinomycetota</taxon>
        <taxon>Actinomycetes</taxon>
        <taxon>Mycobacteriales</taxon>
        <taxon>Nocardiaceae</taxon>
        <taxon>Rhodococcus</taxon>
    </lineage>
</organism>
<dbReference type="RefSeq" id="WP_072739810.1">
    <property type="nucleotide sequence ID" value="NZ_CP048813.1"/>
</dbReference>
<dbReference type="PANTHER" id="PTHR30055">
    <property type="entry name" value="HTH-TYPE TRANSCRIPTIONAL REGULATOR RUTR"/>
    <property type="match status" value="1"/>
</dbReference>
<accession>A0A1G8R7I4</accession>
<evidence type="ECO:0000313" key="5">
    <source>
        <dbReference type="Proteomes" id="UP000183263"/>
    </source>
</evidence>
<protein>
    <submittedName>
        <fullName evidence="4">DNA-binding transcriptional regulator, AcrR family</fullName>
    </submittedName>
</protein>
<dbReference type="InterPro" id="IPR009057">
    <property type="entry name" value="Homeodomain-like_sf"/>
</dbReference>
<dbReference type="SUPFAM" id="SSF46689">
    <property type="entry name" value="Homeodomain-like"/>
    <property type="match status" value="1"/>
</dbReference>
<keyword evidence="1" id="KW-0805">Transcription regulation</keyword>
<dbReference type="InterPro" id="IPR036271">
    <property type="entry name" value="Tet_transcr_reg_TetR-rel_C_sf"/>
</dbReference>
<dbReference type="PANTHER" id="PTHR30055:SF234">
    <property type="entry name" value="HTH-TYPE TRANSCRIPTIONAL REGULATOR BETI"/>
    <property type="match status" value="1"/>
</dbReference>
<dbReference type="GO" id="GO:0000976">
    <property type="term" value="F:transcription cis-regulatory region binding"/>
    <property type="evidence" value="ECO:0007669"/>
    <property type="project" value="TreeGrafter"/>
</dbReference>
<evidence type="ECO:0000313" key="4">
    <source>
        <dbReference type="EMBL" id="SDJ12908.1"/>
    </source>
</evidence>
<dbReference type="Pfam" id="PF00440">
    <property type="entry name" value="TetR_N"/>
    <property type="match status" value="1"/>
</dbReference>